<proteinExistence type="predicted"/>
<dbReference type="InterPro" id="IPR009030">
    <property type="entry name" value="Growth_fac_rcpt_cys_sf"/>
</dbReference>
<keyword evidence="2" id="KW-1185">Reference proteome</keyword>
<reference evidence="1" key="1">
    <citation type="submission" date="2021-10" db="EMBL/GenBank/DDBJ databases">
        <title>De novo Genome Assembly of Clathrus columnatus (Basidiomycota, Fungi) Using Illumina and Nanopore Sequence Data.</title>
        <authorList>
            <person name="Ogiso-Tanaka E."/>
            <person name="Itagaki H."/>
            <person name="Hosoya T."/>
            <person name="Hosaka K."/>
        </authorList>
    </citation>
    <scope>NUCLEOTIDE SEQUENCE</scope>
    <source>
        <strain evidence="1">MO-923</strain>
    </source>
</reference>
<comment type="caution">
    <text evidence="1">The sequence shown here is derived from an EMBL/GenBank/DDBJ whole genome shotgun (WGS) entry which is preliminary data.</text>
</comment>
<dbReference type="AlphaFoldDB" id="A0AAV5AEG4"/>
<sequence>MGIARLGCTQCADGSGECTECKSGFTQNANDNTKCVPTSSIPGSSQQQCPDGSFNNNGNCTLCSPTCKTCSGPTSNDCIICGGGQFTSKGQCVGTDANGICSGTNLVANNLKNECDSCPTKCTSCKIPGFNAASTLSQVQCSGCLPGFVLSNGQCVEQCPKGTFLGSDNLTCSRKNIAT</sequence>
<dbReference type="SUPFAM" id="SSF57184">
    <property type="entry name" value="Growth factor receptor domain"/>
    <property type="match status" value="1"/>
</dbReference>
<evidence type="ECO:0000313" key="2">
    <source>
        <dbReference type="Proteomes" id="UP001050691"/>
    </source>
</evidence>
<accession>A0AAV5AEG4</accession>
<protein>
    <submittedName>
        <fullName evidence="1">Uncharacterized protein</fullName>
    </submittedName>
</protein>
<evidence type="ECO:0000313" key="1">
    <source>
        <dbReference type="EMBL" id="GJJ11898.1"/>
    </source>
</evidence>
<dbReference type="SMART" id="SM00261">
    <property type="entry name" value="FU"/>
    <property type="match status" value="3"/>
</dbReference>
<dbReference type="Proteomes" id="UP001050691">
    <property type="component" value="Unassembled WGS sequence"/>
</dbReference>
<name>A0AAV5AEG4_9AGAM</name>
<organism evidence="1 2">
    <name type="scientific">Clathrus columnatus</name>
    <dbReference type="NCBI Taxonomy" id="1419009"/>
    <lineage>
        <taxon>Eukaryota</taxon>
        <taxon>Fungi</taxon>
        <taxon>Dikarya</taxon>
        <taxon>Basidiomycota</taxon>
        <taxon>Agaricomycotina</taxon>
        <taxon>Agaricomycetes</taxon>
        <taxon>Phallomycetidae</taxon>
        <taxon>Phallales</taxon>
        <taxon>Clathraceae</taxon>
        <taxon>Clathrus</taxon>
    </lineage>
</organism>
<gene>
    <name evidence="1" type="ORF">Clacol_006136</name>
</gene>
<dbReference type="EMBL" id="BPWL01000007">
    <property type="protein sequence ID" value="GJJ11898.1"/>
    <property type="molecule type" value="Genomic_DNA"/>
</dbReference>
<dbReference type="Gene3D" id="2.10.220.10">
    <property type="entry name" value="Hormone Receptor, Insulin-like Growth Factor Receptor 1, Chain A, domain 2"/>
    <property type="match status" value="2"/>
</dbReference>
<dbReference type="InterPro" id="IPR006212">
    <property type="entry name" value="Furin_repeat"/>
</dbReference>
<dbReference type="CDD" id="cd00064">
    <property type="entry name" value="FU"/>
    <property type="match status" value="1"/>
</dbReference>